<dbReference type="SUPFAM" id="SSF51126">
    <property type="entry name" value="Pectin lyase-like"/>
    <property type="match status" value="1"/>
</dbReference>
<dbReference type="InterPro" id="IPR052052">
    <property type="entry name" value="Polysaccharide_Lyase_9"/>
</dbReference>
<comment type="subcellular location">
    <subcellularLocation>
        <location evidence="2">Secreted</location>
    </subcellularLocation>
</comment>
<evidence type="ECO:0000256" key="8">
    <source>
        <dbReference type="ARBA" id="ARBA00038263"/>
    </source>
</evidence>
<dbReference type="InterPro" id="IPR012334">
    <property type="entry name" value="Pectin_lyas_fold"/>
</dbReference>
<comment type="similarity">
    <text evidence="8">Belongs to the polysaccharide lyase 9 family.</text>
</comment>
<evidence type="ECO:0000256" key="6">
    <source>
        <dbReference type="ARBA" id="ARBA00022837"/>
    </source>
</evidence>
<evidence type="ECO:0000256" key="4">
    <source>
        <dbReference type="ARBA" id="ARBA00022723"/>
    </source>
</evidence>
<dbReference type="EMBL" id="BARS01028984">
    <property type="protein sequence ID" value="GAG00198.1"/>
    <property type="molecule type" value="Genomic_DNA"/>
</dbReference>
<dbReference type="InterPro" id="IPR011050">
    <property type="entry name" value="Pectin_lyase_fold/virulence"/>
</dbReference>
<sequence>MARAAQTNYYVDSINGSDSNSGTSDSSPWRTLAPVHAHDFLPGDTIHLRRGSTWDSGLVIDDSGTEGSPIIFTSYGSGAKPIIRRPGVTWGRAVHIDADWVVVEGLLVRDAHEA</sequence>
<dbReference type="GO" id="GO:0005576">
    <property type="term" value="C:extracellular region"/>
    <property type="evidence" value="ECO:0007669"/>
    <property type="project" value="UniProtKB-SubCell"/>
</dbReference>
<evidence type="ECO:0000256" key="5">
    <source>
        <dbReference type="ARBA" id="ARBA00022729"/>
    </source>
</evidence>
<dbReference type="GO" id="GO:0016837">
    <property type="term" value="F:carbon-oxygen lyase activity, acting on polysaccharides"/>
    <property type="evidence" value="ECO:0007669"/>
    <property type="project" value="TreeGrafter"/>
</dbReference>
<comment type="caution">
    <text evidence="9">The sequence shown here is derived from an EMBL/GenBank/DDBJ whole genome shotgun (WGS) entry which is preliminary data.</text>
</comment>
<protein>
    <submittedName>
        <fullName evidence="9">Uncharacterized protein</fullName>
    </submittedName>
</protein>
<dbReference type="PANTHER" id="PTHR40088:SF1">
    <property type="entry name" value="PECTATE LYASE PEL9"/>
    <property type="match status" value="1"/>
</dbReference>
<keyword evidence="7" id="KW-0456">Lyase</keyword>
<reference evidence="9" key="1">
    <citation type="journal article" date="2014" name="Front. Microbiol.">
        <title>High frequency of phylogenetically diverse reductive dehalogenase-homologous genes in deep subseafloor sedimentary metagenomes.</title>
        <authorList>
            <person name="Kawai M."/>
            <person name="Futagami T."/>
            <person name="Toyoda A."/>
            <person name="Takaki Y."/>
            <person name="Nishi S."/>
            <person name="Hori S."/>
            <person name="Arai W."/>
            <person name="Tsubouchi T."/>
            <person name="Morono Y."/>
            <person name="Uchiyama I."/>
            <person name="Ito T."/>
            <person name="Fujiyama A."/>
            <person name="Inagaki F."/>
            <person name="Takami H."/>
        </authorList>
    </citation>
    <scope>NUCLEOTIDE SEQUENCE</scope>
    <source>
        <strain evidence="9">Expedition CK06-06</strain>
    </source>
</reference>
<dbReference type="GO" id="GO:0046872">
    <property type="term" value="F:metal ion binding"/>
    <property type="evidence" value="ECO:0007669"/>
    <property type="project" value="UniProtKB-KW"/>
</dbReference>
<keyword evidence="3" id="KW-0964">Secreted</keyword>
<dbReference type="PANTHER" id="PTHR40088">
    <property type="entry name" value="PECTATE LYASE (EUROFUNG)"/>
    <property type="match status" value="1"/>
</dbReference>
<dbReference type="AlphaFoldDB" id="X0UIJ5"/>
<proteinExistence type="inferred from homology"/>
<keyword evidence="6" id="KW-0106">Calcium</keyword>
<evidence type="ECO:0000256" key="2">
    <source>
        <dbReference type="ARBA" id="ARBA00004613"/>
    </source>
</evidence>
<comment type="cofactor">
    <cofactor evidence="1">
        <name>Ca(2+)</name>
        <dbReference type="ChEBI" id="CHEBI:29108"/>
    </cofactor>
</comment>
<evidence type="ECO:0000256" key="1">
    <source>
        <dbReference type="ARBA" id="ARBA00001913"/>
    </source>
</evidence>
<evidence type="ECO:0000256" key="7">
    <source>
        <dbReference type="ARBA" id="ARBA00023239"/>
    </source>
</evidence>
<evidence type="ECO:0000313" key="9">
    <source>
        <dbReference type="EMBL" id="GAG00198.1"/>
    </source>
</evidence>
<evidence type="ECO:0000256" key="3">
    <source>
        <dbReference type="ARBA" id="ARBA00022525"/>
    </source>
</evidence>
<keyword evidence="5" id="KW-0732">Signal</keyword>
<name>X0UIJ5_9ZZZZ</name>
<feature type="non-terminal residue" evidence="9">
    <location>
        <position position="114"/>
    </location>
</feature>
<dbReference type="Gene3D" id="2.160.20.10">
    <property type="entry name" value="Single-stranded right-handed beta-helix, Pectin lyase-like"/>
    <property type="match status" value="1"/>
</dbReference>
<organism evidence="9">
    <name type="scientific">marine sediment metagenome</name>
    <dbReference type="NCBI Taxonomy" id="412755"/>
    <lineage>
        <taxon>unclassified sequences</taxon>
        <taxon>metagenomes</taxon>
        <taxon>ecological metagenomes</taxon>
    </lineage>
</organism>
<gene>
    <name evidence="9" type="ORF">S01H1_45365</name>
</gene>
<accession>X0UIJ5</accession>
<keyword evidence="4" id="KW-0479">Metal-binding</keyword>